<protein>
    <recommendedName>
        <fullName evidence="3">Cytosolic protein</fullName>
    </recommendedName>
</protein>
<reference evidence="2" key="1">
    <citation type="submission" date="2017-11" db="EMBL/GenBank/DDBJ databases">
        <authorList>
            <person name="Watanabe M."/>
            <person name="Kojima H."/>
        </authorList>
    </citation>
    <scope>NUCLEOTIDE SEQUENCE [LARGE SCALE GENOMIC DNA]</scope>
    <source>
        <strain evidence="2">Tokyo 01</strain>
    </source>
</reference>
<proteinExistence type="predicted"/>
<dbReference type="OrthoDB" id="9793253at2"/>
<evidence type="ECO:0008006" key="3">
    <source>
        <dbReference type="Google" id="ProtNLM"/>
    </source>
</evidence>
<dbReference type="RefSeq" id="WP_124326650.1">
    <property type="nucleotide sequence ID" value="NZ_BEXT01000001.1"/>
</dbReference>
<evidence type="ECO:0000313" key="1">
    <source>
        <dbReference type="EMBL" id="GBC59112.1"/>
    </source>
</evidence>
<organism evidence="1 2">
    <name type="scientific">Desulfonema ishimotonii</name>
    <dbReference type="NCBI Taxonomy" id="45657"/>
    <lineage>
        <taxon>Bacteria</taxon>
        <taxon>Pseudomonadati</taxon>
        <taxon>Thermodesulfobacteriota</taxon>
        <taxon>Desulfobacteria</taxon>
        <taxon>Desulfobacterales</taxon>
        <taxon>Desulfococcaceae</taxon>
        <taxon>Desulfonema</taxon>
    </lineage>
</organism>
<dbReference type="Pfam" id="PF19620">
    <property type="entry name" value="DUF6125"/>
    <property type="match status" value="2"/>
</dbReference>
<dbReference type="AlphaFoldDB" id="A0A401FQB8"/>
<evidence type="ECO:0000313" key="2">
    <source>
        <dbReference type="Proteomes" id="UP000288096"/>
    </source>
</evidence>
<name>A0A401FQB8_9BACT</name>
<keyword evidence="2" id="KW-1185">Reference proteome</keyword>
<reference evidence="2" key="2">
    <citation type="submission" date="2019-01" db="EMBL/GenBank/DDBJ databases">
        <title>Genome sequence of Desulfonema ishimotonii strain Tokyo 01.</title>
        <authorList>
            <person name="Fukui M."/>
        </authorList>
    </citation>
    <scope>NUCLEOTIDE SEQUENCE [LARGE SCALE GENOMIC DNA]</scope>
    <source>
        <strain evidence="2">Tokyo 01</strain>
    </source>
</reference>
<dbReference type="Proteomes" id="UP000288096">
    <property type="component" value="Unassembled WGS sequence"/>
</dbReference>
<gene>
    <name evidence="1" type="ORF">DENIS_0043</name>
</gene>
<dbReference type="EMBL" id="BEXT01000001">
    <property type="protein sequence ID" value="GBC59112.1"/>
    <property type="molecule type" value="Genomic_DNA"/>
</dbReference>
<accession>A0A401FQB8</accession>
<sequence length="252" mass="28585">MEELKKAAVQGEDKDLLVRLVMDGFHRIVMHYGAWFAEVAHQVGMENALAAEQTVWDASLGNQLKRIGKTLGFSVEDGVPSVLKEMPPEKLMDLIEKIGINWLANDGIWFQAVENKFGMGDAKRCNDTCWTRYSPFEASQIKQLLNLPEQGGIPALKKALAFRMYAFINQQSVEDVDENCIIFRMNDCRVQAARKRRGLPDYPCKSAGMVEYPYFAKAIDARIETECIGCPPDEHPDEWFCAWKFTLVENLA</sequence>
<comment type="caution">
    <text evidence="1">The sequence shown here is derived from an EMBL/GenBank/DDBJ whole genome shotgun (WGS) entry which is preliminary data.</text>
</comment>